<evidence type="ECO:0000313" key="2">
    <source>
        <dbReference type="EMBL" id="KAK3235581.1"/>
    </source>
</evidence>
<feature type="region of interest" description="Disordered" evidence="1">
    <location>
        <begin position="55"/>
        <end position="90"/>
    </location>
</feature>
<name>A0AAE0EPA1_9CHLO</name>
<dbReference type="EMBL" id="LGRX02035268">
    <property type="protein sequence ID" value="KAK3235581.1"/>
    <property type="molecule type" value="Genomic_DNA"/>
</dbReference>
<gene>
    <name evidence="2" type="ORF">CYMTET_54222</name>
</gene>
<keyword evidence="3" id="KW-1185">Reference proteome</keyword>
<organism evidence="2 3">
    <name type="scientific">Cymbomonas tetramitiformis</name>
    <dbReference type="NCBI Taxonomy" id="36881"/>
    <lineage>
        <taxon>Eukaryota</taxon>
        <taxon>Viridiplantae</taxon>
        <taxon>Chlorophyta</taxon>
        <taxon>Pyramimonadophyceae</taxon>
        <taxon>Pyramimonadales</taxon>
        <taxon>Pyramimonadaceae</taxon>
        <taxon>Cymbomonas</taxon>
    </lineage>
</organism>
<protein>
    <submittedName>
        <fullName evidence="2">Uncharacterized protein</fullName>
    </submittedName>
</protein>
<comment type="caution">
    <text evidence="2">The sequence shown here is derived from an EMBL/GenBank/DDBJ whole genome shotgun (WGS) entry which is preliminary data.</text>
</comment>
<reference evidence="2 3" key="1">
    <citation type="journal article" date="2015" name="Genome Biol. Evol.">
        <title>Comparative Genomics of a Bacterivorous Green Alga Reveals Evolutionary Causalities and Consequences of Phago-Mixotrophic Mode of Nutrition.</title>
        <authorList>
            <person name="Burns J.A."/>
            <person name="Paasch A."/>
            <person name="Narechania A."/>
            <person name="Kim E."/>
        </authorList>
    </citation>
    <scope>NUCLEOTIDE SEQUENCE [LARGE SCALE GENOMIC DNA]</scope>
    <source>
        <strain evidence="2 3">PLY_AMNH</strain>
    </source>
</reference>
<dbReference type="AlphaFoldDB" id="A0AAE0EPA1"/>
<sequence>MEAPCDSFDTLDHLLRSSLSASDENLKSRLSTQDSNFTQNILFSRTFDLPSLATQNAYTPYQPPRRHSASEAIQRKAKHNDEPPRRTLSTALHDKTEIPTLTYTAVEDFHQALAMRENGREHRSEGTSLLQAKDDVGCIELKDARTPCRPSVIRAVGTTVSKSFAQGTASIMELSPITRKNARKSGSEGTPLLEDDAGESEVELPNIRPSSIPAVGKAWSKTLAQGTASTAELVPLVKKAI</sequence>
<accession>A0AAE0EPA1</accession>
<evidence type="ECO:0000313" key="3">
    <source>
        <dbReference type="Proteomes" id="UP001190700"/>
    </source>
</evidence>
<feature type="compositionally biased region" description="Acidic residues" evidence="1">
    <location>
        <begin position="193"/>
        <end position="202"/>
    </location>
</feature>
<evidence type="ECO:0000256" key="1">
    <source>
        <dbReference type="SAM" id="MobiDB-lite"/>
    </source>
</evidence>
<proteinExistence type="predicted"/>
<dbReference type="Proteomes" id="UP001190700">
    <property type="component" value="Unassembled WGS sequence"/>
</dbReference>
<feature type="region of interest" description="Disordered" evidence="1">
    <location>
        <begin position="179"/>
        <end position="202"/>
    </location>
</feature>